<dbReference type="GO" id="GO:0008168">
    <property type="term" value="F:methyltransferase activity"/>
    <property type="evidence" value="ECO:0007669"/>
    <property type="project" value="UniProtKB-KW"/>
</dbReference>
<dbReference type="Proteomes" id="UP000667349">
    <property type="component" value="Unassembled WGS sequence"/>
</dbReference>
<protein>
    <submittedName>
        <fullName evidence="1">SETMR methyltransferase</fullName>
    </submittedName>
</protein>
<dbReference type="PANTHER" id="PTHR46060:SF1">
    <property type="entry name" value="MARINER MOS1 TRANSPOSASE-LIKE PROTEIN"/>
    <property type="match status" value="1"/>
</dbReference>
<dbReference type="GO" id="GO:0032259">
    <property type="term" value="P:methylation"/>
    <property type="evidence" value="ECO:0007669"/>
    <property type="project" value="UniProtKB-KW"/>
</dbReference>
<sequence>MLGNCFGSDVLKKTTVYEWHERFRSGRESVEDNERSSRPSTSKTDENINKVREMLANNRKLTIRELAEDLNIAYGSIQDIVVNDLGLRRVAAKLVPKELNFMQKRDRVDIAKDMISKTESDPTFIKRIITGDETWVYEYDTQSRHQAKGQEERLKEIGARRLNTKNRGFKEGDIVDAGKIEKRHPIDLGDFGLYQIRQNRFNKMFFNIMYLHSMEHGAVSLLSKHYDILTNTSYKFFGIGPSSYVELALEDHRGNDGIFTRCFETNARIISLDRYRQSTLNKATLECFDSSSVYMMMTEMTLRCMFDFYGYINVTLEQLACQYAQCQVYAILQYRVRERYTR</sequence>
<keyword evidence="1" id="KW-0808">Transferase</keyword>
<organism evidence="1 2">
    <name type="scientific">Acromyrmex insinuator</name>
    <dbReference type="NCBI Taxonomy" id="230686"/>
    <lineage>
        <taxon>Eukaryota</taxon>
        <taxon>Metazoa</taxon>
        <taxon>Ecdysozoa</taxon>
        <taxon>Arthropoda</taxon>
        <taxon>Hexapoda</taxon>
        <taxon>Insecta</taxon>
        <taxon>Pterygota</taxon>
        <taxon>Neoptera</taxon>
        <taxon>Endopterygota</taxon>
        <taxon>Hymenoptera</taxon>
        <taxon>Apocrita</taxon>
        <taxon>Aculeata</taxon>
        <taxon>Formicoidea</taxon>
        <taxon>Formicidae</taxon>
        <taxon>Myrmicinae</taxon>
        <taxon>Acromyrmex</taxon>
    </lineage>
</organism>
<dbReference type="InterPro" id="IPR052709">
    <property type="entry name" value="Transposase-MT_Hybrid"/>
</dbReference>
<evidence type="ECO:0000313" key="2">
    <source>
        <dbReference type="Proteomes" id="UP000667349"/>
    </source>
</evidence>
<proteinExistence type="predicted"/>
<reference evidence="1" key="1">
    <citation type="submission" date="2020-02" db="EMBL/GenBank/DDBJ databases">
        <title>Relaxed selection underlies rapid genomic changes in the transitions from sociality to social parasitism in ants.</title>
        <authorList>
            <person name="Bi X."/>
        </authorList>
    </citation>
    <scope>NUCLEOTIDE SEQUENCE</scope>
    <source>
        <strain evidence="1">BGI-DK2013a</strain>
        <tissue evidence="1">Whole body</tissue>
    </source>
</reference>
<dbReference type="Gene3D" id="3.30.420.10">
    <property type="entry name" value="Ribonuclease H-like superfamily/Ribonuclease H"/>
    <property type="match status" value="1"/>
</dbReference>
<accession>A0A836JK19</accession>
<dbReference type="AlphaFoldDB" id="A0A836JK19"/>
<comment type="caution">
    <text evidence="1">The sequence shown here is derived from an EMBL/GenBank/DDBJ whole genome shotgun (WGS) entry which is preliminary data.</text>
</comment>
<name>A0A836JK19_9HYME</name>
<keyword evidence="2" id="KW-1185">Reference proteome</keyword>
<dbReference type="InterPro" id="IPR036397">
    <property type="entry name" value="RNaseH_sf"/>
</dbReference>
<dbReference type="GO" id="GO:0003676">
    <property type="term" value="F:nucleic acid binding"/>
    <property type="evidence" value="ECO:0007669"/>
    <property type="project" value="InterPro"/>
</dbReference>
<evidence type="ECO:0000313" key="1">
    <source>
        <dbReference type="EMBL" id="KAG5314739.1"/>
    </source>
</evidence>
<gene>
    <name evidence="1" type="primary">Setmar_39</name>
    <name evidence="1" type="ORF">G6Z75_0001102</name>
</gene>
<dbReference type="PANTHER" id="PTHR46060">
    <property type="entry name" value="MARINER MOS1 TRANSPOSASE-LIKE PROTEIN"/>
    <property type="match status" value="1"/>
</dbReference>
<feature type="non-terminal residue" evidence="1">
    <location>
        <position position="342"/>
    </location>
</feature>
<keyword evidence="1" id="KW-0489">Methyltransferase</keyword>
<dbReference type="EMBL" id="JAANHZ010000157">
    <property type="protein sequence ID" value="KAG5314739.1"/>
    <property type="molecule type" value="Genomic_DNA"/>
</dbReference>
<feature type="non-terminal residue" evidence="1">
    <location>
        <position position="1"/>
    </location>
</feature>